<keyword evidence="6" id="KW-0805">Transcription regulation</keyword>
<dbReference type="AlphaFoldDB" id="A0A6P8KJ05"/>
<evidence type="ECO:0000256" key="2">
    <source>
        <dbReference type="ARBA" id="ARBA00022491"/>
    </source>
</evidence>
<sequence length="564" mass="64647">MRKDSFIEMTPNDRRKRDYFCVFAYAHLLGKGSMVMIIHFSFKNMHRIHDDEYSDDAKESDFKGSIQKEISVKARHQISIPDICSDAVKNNCFPPTGFLNSSIAFASHVVKCSSPASSIEESSTAAQQHESNPHMHMQGQHMMAPVPDLGFYNVPEFISEQEKLMFSDAERFMRSKDNEVCNNDFSYMHDEFAMRKYYHPLFAHGICRWPGCEMDLEDITSFVKHLNTEHGLDDRSTAQARVQMQVVSQLESHLQKERDRLQAMMHHLYLSKQLLSPTKIDRKDVPGREGKFCRSPLTVNSIGRPIRQTNSPSPLNLPMVNSTNLCSIKKRNHDKNTFSINGGLPYMLERAGLDVQQEIHRNREFYKNADVRPPFTYASLIRQAIIDSPDKQLTLNEIYNWFQNTFCYFRRNAATWKNAIRTNLSLHKCFVRYEDDFGSFWMVDDNEFVKRRHLSRGRPRKYEPSSSPNSCQSGNGVPTDKNPCDNCTQHCTSLPPGADNPLDSNNPNDLGRIGCLPYCGSDGLSKASKDYSNMDSGMVESNSHLAIDEYSTNMYESSANEHNR</sequence>
<evidence type="ECO:0000256" key="9">
    <source>
        <dbReference type="ARBA" id="ARBA00023242"/>
    </source>
</evidence>
<dbReference type="PRINTS" id="PR00053">
    <property type="entry name" value="FORKHEAD"/>
</dbReference>
<dbReference type="Gene3D" id="1.20.5.340">
    <property type="match status" value="1"/>
</dbReference>
<dbReference type="SUPFAM" id="SSF46785">
    <property type="entry name" value="Winged helix' DNA-binding domain"/>
    <property type="match status" value="1"/>
</dbReference>
<organism evidence="14 15">
    <name type="scientific">Drosophila mauritiana</name>
    <name type="common">Fruit fly</name>
    <dbReference type="NCBI Taxonomy" id="7226"/>
    <lineage>
        <taxon>Eukaryota</taxon>
        <taxon>Metazoa</taxon>
        <taxon>Ecdysozoa</taxon>
        <taxon>Arthropoda</taxon>
        <taxon>Hexapoda</taxon>
        <taxon>Insecta</taxon>
        <taxon>Pterygota</taxon>
        <taxon>Neoptera</taxon>
        <taxon>Endopterygota</taxon>
        <taxon>Diptera</taxon>
        <taxon>Brachycera</taxon>
        <taxon>Muscomorpha</taxon>
        <taxon>Ephydroidea</taxon>
        <taxon>Drosophilidae</taxon>
        <taxon>Drosophila</taxon>
        <taxon>Sophophora</taxon>
    </lineage>
</organism>
<evidence type="ECO:0000256" key="3">
    <source>
        <dbReference type="ARBA" id="ARBA00022723"/>
    </source>
</evidence>
<dbReference type="InterPro" id="IPR001766">
    <property type="entry name" value="Fork_head_dom"/>
</dbReference>
<reference evidence="15" key="1">
    <citation type="submission" date="2025-08" db="UniProtKB">
        <authorList>
            <consortium name="RefSeq"/>
        </authorList>
    </citation>
    <scope>IDENTIFICATION</scope>
    <source>
        <strain evidence="15">Mau12</strain>
        <tissue evidence="15">Whole Body</tissue>
    </source>
</reference>
<dbReference type="GO" id="GO:0000981">
    <property type="term" value="F:DNA-binding transcription factor activity, RNA polymerase II-specific"/>
    <property type="evidence" value="ECO:0007669"/>
    <property type="project" value="TreeGrafter"/>
</dbReference>
<proteinExistence type="predicted"/>
<comment type="subcellular location">
    <subcellularLocation>
        <location evidence="1 10">Nucleus</location>
    </subcellularLocation>
</comment>
<keyword evidence="3" id="KW-0479">Metal-binding</keyword>
<evidence type="ECO:0000256" key="10">
    <source>
        <dbReference type="PROSITE-ProRule" id="PRU00089"/>
    </source>
</evidence>
<name>A0A6P8KJ05_DROMA</name>
<feature type="domain" description="Fork-head" evidence="13">
    <location>
        <begin position="372"/>
        <end position="464"/>
    </location>
</feature>
<evidence type="ECO:0000256" key="12">
    <source>
        <dbReference type="SAM" id="Phobius"/>
    </source>
</evidence>
<keyword evidence="2" id="KW-0678">Repressor</keyword>
<dbReference type="GO" id="GO:0000978">
    <property type="term" value="F:RNA polymerase II cis-regulatory region sequence-specific DNA binding"/>
    <property type="evidence" value="ECO:0007669"/>
    <property type="project" value="TreeGrafter"/>
</dbReference>
<keyword evidence="5" id="KW-0862">Zinc</keyword>
<keyword evidence="12" id="KW-1133">Transmembrane helix</keyword>
<dbReference type="CTD" id="41182"/>
<dbReference type="FunFam" id="1.10.10.10:FF:000010">
    <property type="entry name" value="Forkhead box P2 isoform B"/>
    <property type="match status" value="1"/>
</dbReference>
<keyword evidence="8" id="KW-0804">Transcription</keyword>
<dbReference type="InterPro" id="IPR032354">
    <property type="entry name" value="FOXP-CC"/>
</dbReference>
<accession>A0A6P8KJ05</accession>
<evidence type="ECO:0000259" key="13">
    <source>
        <dbReference type="PROSITE" id="PS50039"/>
    </source>
</evidence>
<dbReference type="InterPro" id="IPR050998">
    <property type="entry name" value="FOXP"/>
</dbReference>
<keyword evidence="12" id="KW-0812">Transmembrane</keyword>
<dbReference type="SMART" id="SM00339">
    <property type="entry name" value="FH"/>
    <property type="match status" value="1"/>
</dbReference>
<dbReference type="PROSITE" id="PS50039">
    <property type="entry name" value="FORK_HEAD_3"/>
    <property type="match status" value="1"/>
</dbReference>
<protein>
    <submittedName>
        <fullName evidence="15">Forkhead box protein P1 isoform X2</fullName>
    </submittedName>
</protein>
<keyword evidence="12" id="KW-0472">Membrane</keyword>
<keyword evidence="4" id="KW-0863">Zinc-finger</keyword>
<evidence type="ECO:0000256" key="8">
    <source>
        <dbReference type="ARBA" id="ARBA00023163"/>
    </source>
</evidence>
<dbReference type="Proteomes" id="UP000515162">
    <property type="component" value="Chromosome 3R"/>
</dbReference>
<feature type="compositionally biased region" description="Polar residues" evidence="11">
    <location>
        <begin position="464"/>
        <end position="476"/>
    </location>
</feature>
<dbReference type="GO" id="GO:0008270">
    <property type="term" value="F:zinc ion binding"/>
    <property type="evidence" value="ECO:0007669"/>
    <property type="project" value="UniProtKB-KW"/>
</dbReference>
<dbReference type="Pfam" id="PF16159">
    <property type="entry name" value="FOXP-CC"/>
    <property type="match status" value="1"/>
</dbReference>
<gene>
    <name evidence="15" type="primary">LOC117143489</name>
</gene>
<feature type="region of interest" description="Disordered" evidence="11">
    <location>
        <begin position="453"/>
        <end position="478"/>
    </location>
</feature>
<keyword evidence="14" id="KW-1185">Reference proteome</keyword>
<evidence type="ECO:0000313" key="14">
    <source>
        <dbReference type="Proteomes" id="UP000515162"/>
    </source>
</evidence>
<feature type="DNA-binding region" description="Fork-head" evidence="10">
    <location>
        <begin position="372"/>
        <end position="464"/>
    </location>
</feature>
<keyword evidence="7 10" id="KW-0238">DNA-binding</keyword>
<evidence type="ECO:0000256" key="4">
    <source>
        <dbReference type="ARBA" id="ARBA00022771"/>
    </source>
</evidence>
<dbReference type="Pfam" id="PF00250">
    <property type="entry name" value="Forkhead"/>
    <property type="match status" value="1"/>
</dbReference>
<dbReference type="InterPro" id="IPR036390">
    <property type="entry name" value="WH_DNA-bd_sf"/>
</dbReference>
<dbReference type="PANTHER" id="PTHR45796:SF4">
    <property type="entry name" value="FORKHEAD BOX P, ISOFORM C"/>
    <property type="match status" value="1"/>
</dbReference>
<dbReference type="Gene3D" id="1.10.10.10">
    <property type="entry name" value="Winged helix-like DNA-binding domain superfamily/Winged helix DNA-binding domain"/>
    <property type="match status" value="1"/>
</dbReference>
<keyword evidence="9 10" id="KW-0539">Nucleus</keyword>
<evidence type="ECO:0000256" key="6">
    <source>
        <dbReference type="ARBA" id="ARBA00023015"/>
    </source>
</evidence>
<dbReference type="RefSeq" id="XP_033164094.1">
    <property type="nucleotide sequence ID" value="XM_033308203.1"/>
</dbReference>
<evidence type="ECO:0000256" key="1">
    <source>
        <dbReference type="ARBA" id="ARBA00004123"/>
    </source>
</evidence>
<dbReference type="FunFam" id="1.20.5.340:FF:000005">
    <property type="entry name" value="Forkhead box P1, isoform CRA_f"/>
    <property type="match status" value="1"/>
</dbReference>
<dbReference type="GO" id="GO:0005634">
    <property type="term" value="C:nucleus"/>
    <property type="evidence" value="ECO:0007669"/>
    <property type="project" value="UniProtKB-SubCell"/>
</dbReference>
<dbReference type="GeneID" id="117143489"/>
<evidence type="ECO:0000256" key="5">
    <source>
        <dbReference type="ARBA" id="ARBA00022833"/>
    </source>
</evidence>
<dbReference type="PANTHER" id="PTHR45796">
    <property type="entry name" value="FORKHEAD BOX P, ISOFORM C"/>
    <property type="match status" value="1"/>
</dbReference>
<dbReference type="InterPro" id="IPR036388">
    <property type="entry name" value="WH-like_DNA-bd_sf"/>
</dbReference>
<evidence type="ECO:0000256" key="7">
    <source>
        <dbReference type="ARBA" id="ARBA00023125"/>
    </source>
</evidence>
<evidence type="ECO:0000313" key="15">
    <source>
        <dbReference type="RefSeq" id="XP_033164094.1"/>
    </source>
</evidence>
<feature type="transmembrane region" description="Helical" evidence="12">
    <location>
        <begin position="20"/>
        <end position="42"/>
    </location>
</feature>
<evidence type="ECO:0000256" key="11">
    <source>
        <dbReference type="SAM" id="MobiDB-lite"/>
    </source>
</evidence>